<sequence length="28" mass="3267">MMYEDESSNNYSSLLYISSSSDGMQYQH</sequence>
<organism evidence="1">
    <name type="scientific">Hordeum vulgare subsp. vulgare</name>
    <name type="common">Domesticated barley</name>
    <dbReference type="NCBI Taxonomy" id="112509"/>
    <lineage>
        <taxon>Eukaryota</taxon>
        <taxon>Viridiplantae</taxon>
        <taxon>Streptophyta</taxon>
        <taxon>Embryophyta</taxon>
        <taxon>Tracheophyta</taxon>
        <taxon>Spermatophyta</taxon>
        <taxon>Magnoliopsida</taxon>
        <taxon>Liliopsida</taxon>
        <taxon>Poales</taxon>
        <taxon>Poaceae</taxon>
        <taxon>BOP clade</taxon>
        <taxon>Pooideae</taxon>
        <taxon>Triticodae</taxon>
        <taxon>Triticeae</taxon>
        <taxon>Hordeinae</taxon>
        <taxon>Hordeum</taxon>
    </lineage>
</organism>
<name>F2CZN9_HORVV</name>
<proteinExistence type="evidence at transcript level"/>
<dbReference type="EMBL" id="AK357095">
    <property type="protein sequence ID" value="BAJ88310.1"/>
    <property type="molecule type" value="mRNA"/>
</dbReference>
<reference evidence="1" key="1">
    <citation type="journal article" date="2011" name="Plant Physiol.">
        <title>Comprehensive sequence analysis of 24,783 barley full-length cDNAs derived from 12 clone libraries.</title>
        <authorList>
            <person name="Matsumoto T."/>
            <person name="Tanaka T."/>
            <person name="Sakai H."/>
            <person name="Amano N."/>
            <person name="Kanamori H."/>
            <person name="Kurita K."/>
            <person name="Kikuta A."/>
            <person name="Kamiya K."/>
            <person name="Yamamoto M."/>
            <person name="Ikawa H."/>
            <person name="Fujii N."/>
            <person name="Hori K."/>
            <person name="Itoh T."/>
            <person name="Sato K."/>
        </authorList>
    </citation>
    <scope>NUCLEOTIDE SEQUENCE</scope>
</reference>
<protein>
    <submittedName>
        <fullName evidence="1">Predicted protein</fullName>
    </submittedName>
</protein>
<dbReference type="AlphaFoldDB" id="F2CZN9"/>
<accession>F2CZN9</accession>
<evidence type="ECO:0000313" key="1">
    <source>
        <dbReference type="EMBL" id="BAJ88310.1"/>
    </source>
</evidence>